<feature type="domain" description="Cyclic nucleotide-binding" evidence="1">
    <location>
        <begin position="1"/>
        <end position="97"/>
    </location>
</feature>
<dbReference type="PROSITE" id="PS50042">
    <property type="entry name" value="CNMP_BINDING_3"/>
    <property type="match status" value="1"/>
</dbReference>
<comment type="caution">
    <text evidence="2">The sequence shown here is derived from an EMBL/GenBank/DDBJ whole genome shotgun (WGS) entry which is preliminary data.</text>
</comment>
<sequence length="306" mass="34696">MNPGDPEKKATNLPLERFSVQAGFVVFKKGQKASEMVYVEEGELEAFDDEKMLYNIPQGSLIGVSSVMDGTPFVYSVRAGKPAVLIRIGQKAMEQVLKQVPPWMLLTMKVLSQKAKDGKAALSKPIYASVLESFALFLATRAVNKPLDTAAVIREYMWQTRTEKEEVTIALKELIRRKFVKLEAGENGEQNAKMLLVKPKLFRILVEYLQAERKNETYPAYGLSKRERACLEFLGLENSLFTRSRDEWLKYLKIATPDADIIVIIKFLELGIFSEIPNTQKLFLETVVLDKYLSAIHGERNIRGLL</sequence>
<dbReference type="EMBL" id="QGHD01000023">
    <property type="protein sequence ID" value="PWK94155.1"/>
    <property type="molecule type" value="Genomic_DNA"/>
</dbReference>
<name>A0ABX5LJT0_9BACT</name>
<dbReference type="Gene3D" id="2.60.120.10">
    <property type="entry name" value="Jelly Rolls"/>
    <property type="match status" value="1"/>
</dbReference>
<dbReference type="InterPro" id="IPR014710">
    <property type="entry name" value="RmlC-like_jellyroll"/>
</dbReference>
<evidence type="ECO:0000313" key="2">
    <source>
        <dbReference type="EMBL" id="PWK94155.1"/>
    </source>
</evidence>
<accession>A0ABX5LJT0</accession>
<dbReference type="Proteomes" id="UP000245523">
    <property type="component" value="Unassembled WGS sequence"/>
</dbReference>
<dbReference type="SUPFAM" id="SSF51206">
    <property type="entry name" value="cAMP-binding domain-like"/>
    <property type="match status" value="1"/>
</dbReference>
<keyword evidence="3" id="KW-1185">Reference proteome</keyword>
<dbReference type="CDD" id="cd00038">
    <property type="entry name" value="CAP_ED"/>
    <property type="match status" value="1"/>
</dbReference>
<organism evidence="2 3">
    <name type="scientific">Hallerella porci</name>
    <dbReference type="NCBI Taxonomy" id="1945871"/>
    <lineage>
        <taxon>Bacteria</taxon>
        <taxon>Pseudomonadati</taxon>
        <taxon>Fibrobacterota</taxon>
        <taxon>Fibrobacteria</taxon>
        <taxon>Fibrobacterales</taxon>
        <taxon>Fibrobacteraceae</taxon>
        <taxon>Hallerella</taxon>
    </lineage>
</organism>
<proteinExistence type="predicted"/>
<gene>
    <name evidence="2" type="ORF">B0H50_12336</name>
</gene>
<reference evidence="2 3" key="1">
    <citation type="submission" date="2018-05" db="EMBL/GenBank/DDBJ databases">
        <title>Animal gut microbial communities from fecal samples from Wisconsin, USA.</title>
        <authorList>
            <person name="Neumann A."/>
        </authorList>
    </citation>
    <scope>NUCLEOTIDE SEQUENCE [LARGE SCALE GENOMIC DNA]</scope>
    <source>
        <strain evidence="2 3">UWS4</strain>
    </source>
</reference>
<dbReference type="InterPro" id="IPR000595">
    <property type="entry name" value="cNMP-bd_dom"/>
</dbReference>
<evidence type="ECO:0000313" key="3">
    <source>
        <dbReference type="Proteomes" id="UP000245523"/>
    </source>
</evidence>
<evidence type="ECO:0000259" key="1">
    <source>
        <dbReference type="PROSITE" id="PS50042"/>
    </source>
</evidence>
<protein>
    <submittedName>
        <fullName evidence="2">CRP-like cAMP-binding protein</fullName>
    </submittedName>
</protein>
<dbReference type="Pfam" id="PF00027">
    <property type="entry name" value="cNMP_binding"/>
    <property type="match status" value="1"/>
</dbReference>
<dbReference type="RefSeq" id="WP_106199463.1">
    <property type="nucleotide sequence ID" value="NZ_JAXEIU010000037.1"/>
</dbReference>
<dbReference type="InterPro" id="IPR018490">
    <property type="entry name" value="cNMP-bd_dom_sf"/>
</dbReference>